<dbReference type="GO" id="GO:0005737">
    <property type="term" value="C:cytoplasm"/>
    <property type="evidence" value="ECO:0007669"/>
    <property type="project" value="TreeGrafter"/>
</dbReference>
<organism evidence="2">
    <name type="scientific">Thermodesulfobacterium geofontis</name>
    <dbReference type="NCBI Taxonomy" id="1295609"/>
    <lineage>
        <taxon>Bacteria</taxon>
        <taxon>Pseudomonadati</taxon>
        <taxon>Thermodesulfobacteriota</taxon>
        <taxon>Thermodesulfobacteria</taxon>
        <taxon>Thermodesulfobacteriales</taxon>
        <taxon>Thermodesulfobacteriaceae</taxon>
        <taxon>Thermodesulfobacterium</taxon>
    </lineage>
</organism>
<proteinExistence type="predicted"/>
<feature type="domain" description="PSP1 C-terminal" evidence="1">
    <location>
        <begin position="67"/>
        <end position="152"/>
    </location>
</feature>
<dbReference type="EMBL" id="DTEI01000072">
    <property type="protein sequence ID" value="HGU15831.1"/>
    <property type="molecule type" value="Genomic_DNA"/>
</dbReference>
<evidence type="ECO:0000313" key="2">
    <source>
        <dbReference type="EMBL" id="HGU15831.1"/>
    </source>
</evidence>
<dbReference type="PROSITE" id="PS51411">
    <property type="entry name" value="PSP1_C"/>
    <property type="match status" value="1"/>
</dbReference>
<dbReference type="NCBIfam" id="NF041131">
    <property type="entry name" value="RicT_YaaT_fam"/>
    <property type="match status" value="1"/>
</dbReference>
<protein>
    <submittedName>
        <fullName evidence="2">Stage 0 sporulation protein</fullName>
    </submittedName>
</protein>
<dbReference type="PANTHER" id="PTHR43830:SF3">
    <property type="entry name" value="PROTEIN PSP1"/>
    <property type="match status" value="1"/>
</dbReference>
<dbReference type="Pfam" id="PF04468">
    <property type="entry name" value="PSP1"/>
    <property type="match status" value="1"/>
</dbReference>
<gene>
    <name evidence="2" type="ORF">ENU91_04170</name>
</gene>
<evidence type="ECO:0000259" key="1">
    <source>
        <dbReference type="PROSITE" id="PS51411"/>
    </source>
</evidence>
<dbReference type="PANTHER" id="PTHR43830">
    <property type="entry name" value="PROTEIN PSP1"/>
    <property type="match status" value="1"/>
</dbReference>
<sequence>MYKKENTKGIWLSLGTLKKGFPDQVLKLNRPLPKGIYVLAKLPDGRREIFVLTESSYKIPFDVEAIPFVVRKATFKEIKEYETKLEIEEKGKEFCLQFAKDLGIEMNLVRVDCFFDRSKIIFYYTAEGRIDFRQLVKELARALRMRIEMRQIGVRNETALVGGIGYCGKEFCCAKFLRQFIPLSIRMAKEQGLILDPNKISGPCGRLLCCLAYEEDIYKEFLQDLPKIGNKIRINGEPYKILKYNLFKKIAYLENREGQIIQFPVVQIKTLIEEVVEETIEEENFKELDKE</sequence>
<reference evidence="2" key="1">
    <citation type="journal article" date="2020" name="mSystems">
        <title>Genome- and Community-Level Interaction Insights into Carbon Utilization and Element Cycling Functions of Hydrothermarchaeota in Hydrothermal Sediment.</title>
        <authorList>
            <person name="Zhou Z."/>
            <person name="Liu Y."/>
            <person name="Xu W."/>
            <person name="Pan J."/>
            <person name="Luo Z.H."/>
            <person name="Li M."/>
        </authorList>
    </citation>
    <scope>NUCLEOTIDE SEQUENCE [LARGE SCALE GENOMIC DNA]</scope>
    <source>
        <strain evidence="2">SpSt-711</strain>
    </source>
</reference>
<dbReference type="AlphaFoldDB" id="A0A7V4JQD5"/>
<comment type="caution">
    <text evidence="2">The sequence shown here is derived from an EMBL/GenBank/DDBJ whole genome shotgun (WGS) entry which is preliminary data.</text>
</comment>
<name>A0A7V4JQD5_9BACT</name>
<dbReference type="InterPro" id="IPR007557">
    <property type="entry name" value="PSP1_C"/>
</dbReference>
<accession>A0A7V4JQD5</accession>
<dbReference type="InterPro" id="IPR047767">
    <property type="entry name" value="PSP1-like"/>
</dbReference>